<evidence type="ECO:0000256" key="7">
    <source>
        <dbReference type="ARBA" id="ARBA00023002"/>
    </source>
</evidence>
<dbReference type="HOGENOM" id="CLU_042344_3_1_0"/>
<dbReference type="KEGG" id="tcm:HL41_09180"/>
<evidence type="ECO:0000256" key="1">
    <source>
        <dbReference type="ARBA" id="ARBA00004496"/>
    </source>
</evidence>
<feature type="domain" description="Pyrroline-5-carboxylate reductase catalytic N-terminal" evidence="11">
    <location>
        <begin position="3"/>
        <end position="99"/>
    </location>
</feature>
<dbReference type="EC" id="1.5.1.2" evidence="8 9"/>
<keyword evidence="5 8" id="KW-0641">Proline biosynthesis</keyword>
<dbReference type="PaxDb" id="289377-HL41_09180"/>
<dbReference type="GO" id="GO:0055129">
    <property type="term" value="P:L-proline biosynthetic process"/>
    <property type="evidence" value="ECO:0007669"/>
    <property type="project" value="UniProtKB-UniRule"/>
</dbReference>
<keyword evidence="7 8" id="KW-0560">Oxidoreductase</keyword>
<comment type="subcellular location">
    <subcellularLocation>
        <location evidence="1 8">Cytoplasm</location>
    </subcellularLocation>
</comment>
<evidence type="ECO:0000256" key="9">
    <source>
        <dbReference type="NCBIfam" id="TIGR00112"/>
    </source>
</evidence>
<comment type="pathway">
    <text evidence="8">Amino-acid biosynthesis; L-proline biosynthesis; L-proline from L-glutamate 5-semialdehyde: step 1/1.</text>
</comment>
<organism evidence="13 14">
    <name type="scientific">Thermodesulfobacterium commune DSM 2178</name>
    <dbReference type="NCBI Taxonomy" id="289377"/>
    <lineage>
        <taxon>Bacteria</taxon>
        <taxon>Pseudomonadati</taxon>
        <taxon>Thermodesulfobacteriota</taxon>
        <taxon>Thermodesulfobacteria</taxon>
        <taxon>Thermodesulfobacteriales</taxon>
        <taxon>Thermodesulfobacteriaceae</taxon>
        <taxon>Thermodesulfobacterium</taxon>
    </lineage>
</organism>
<comment type="catalytic activity">
    <reaction evidence="8">
        <text>L-proline + NADP(+) = (S)-1-pyrroline-5-carboxylate + NADPH + 2 H(+)</text>
        <dbReference type="Rhea" id="RHEA:14109"/>
        <dbReference type="ChEBI" id="CHEBI:15378"/>
        <dbReference type="ChEBI" id="CHEBI:17388"/>
        <dbReference type="ChEBI" id="CHEBI:57783"/>
        <dbReference type="ChEBI" id="CHEBI:58349"/>
        <dbReference type="ChEBI" id="CHEBI:60039"/>
        <dbReference type="EC" id="1.5.1.2"/>
    </reaction>
</comment>
<comment type="catalytic activity">
    <reaction evidence="8">
        <text>L-proline + NAD(+) = (S)-1-pyrroline-5-carboxylate + NADH + 2 H(+)</text>
        <dbReference type="Rhea" id="RHEA:14105"/>
        <dbReference type="ChEBI" id="CHEBI:15378"/>
        <dbReference type="ChEBI" id="CHEBI:17388"/>
        <dbReference type="ChEBI" id="CHEBI:57540"/>
        <dbReference type="ChEBI" id="CHEBI:57945"/>
        <dbReference type="ChEBI" id="CHEBI:60039"/>
        <dbReference type="EC" id="1.5.1.2"/>
    </reaction>
</comment>
<dbReference type="InterPro" id="IPR000304">
    <property type="entry name" value="Pyrroline-COOH_reductase"/>
</dbReference>
<feature type="domain" description="Pyrroline-5-carboxylate reductase dimerisation" evidence="12">
    <location>
        <begin position="162"/>
        <end position="266"/>
    </location>
</feature>
<feature type="binding site" evidence="10">
    <location>
        <position position="56"/>
    </location>
    <ligand>
        <name>NADPH</name>
        <dbReference type="ChEBI" id="CHEBI:57783"/>
    </ligand>
</feature>
<evidence type="ECO:0000259" key="12">
    <source>
        <dbReference type="Pfam" id="PF14748"/>
    </source>
</evidence>
<dbReference type="PIRSF" id="PIRSF000193">
    <property type="entry name" value="Pyrrol-5-carb_rd"/>
    <property type="match status" value="1"/>
</dbReference>
<dbReference type="NCBIfam" id="TIGR00112">
    <property type="entry name" value="proC"/>
    <property type="match status" value="1"/>
</dbReference>
<dbReference type="eggNOG" id="COG0345">
    <property type="taxonomic scope" value="Bacteria"/>
</dbReference>
<evidence type="ECO:0000256" key="6">
    <source>
        <dbReference type="ARBA" id="ARBA00022857"/>
    </source>
</evidence>
<feature type="binding site" evidence="10">
    <location>
        <begin position="7"/>
        <end position="12"/>
    </location>
    <ligand>
        <name>NADP(+)</name>
        <dbReference type="ChEBI" id="CHEBI:58349"/>
    </ligand>
</feature>
<evidence type="ECO:0000256" key="2">
    <source>
        <dbReference type="ARBA" id="ARBA00005525"/>
    </source>
</evidence>
<comment type="similarity">
    <text evidence="2 8">Belongs to the pyrroline-5-carboxylate reductase family.</text>
</comment>
<dbReference type="FunFam" id="1.10.3730.10:FF:000001">
    <property type="entry name" value="Pyrroline-5-carboxylate reductase"/>
    <property type="match status" value="1"/>
</dbReference>
<dbReference type="Gene3D" id="3.40.50.720">
    <property type="entry name" value="NAD(P)-binding Rossmann-like Domain"/>
    <property type="match status" value="1"/>
</dbReference>
<keyword evidence="3 8" id="KW-0963">Cytoplasm</keyword>
<name>A0A075WU61_9BACT</name>
<dbReference type="Pfam" id="PF03807">
    <property type="entry name" value="F420_oxidored"/>
    <property type="match status" value="1"/>
</dbReference>
<dbReference type="RefSeq" id="WP_038062007.1">
    <property type="nucleotide sequence ID" value="NZ_CP008796.1"/>
</dbReference>
<dbReference type="OrthoDB" id="9805754at2"/>
<reference evidence="13 14" key="1">
    <citation type="journal article" date="2015" name="Genome Announc.">
        <title>Genome Sequence of a Sulfate-Reducing Thermophilic Bacterium, Thermodesulfobacterium commune DSM 2178T (Phylum Thermodesulfobacteria).</title>
        <authorList>
            <person name="Bhatnagar S."/>
            <person name="Badger J.H."/>
            <person name="Madupu R."/>
            <person name="Khouri H.M."/>
            <person name="O'Connor E.M."/>
            <person name="Robb F.T."/>
            <person name="Ward N.L."/>
            <person name="Eisen J.A."/>
        </authorList>
    </citation>
    <scope>NUCLEOTIDE SEQUENCE [LARGE SCALE GENOMIC DNA]</scope>
    <source>
        <strain evidence="13 14">DSM 2178</strain>
    </source>
</reference>
<evidence type="ECO:0000256" key="8">
    <source>
        <dbReference type="HAMAP-Rule" id="MF_01925"/>
    </source>
</evidence>
<dbReference type="SUPFAM" id="SSF48179">
    <property type="entry name" value="6-phosphogluconate dehydrogenase C-terminal domain-like"/>
    <property type="match status" value="1"/>
</dbReference>
<dbReference type="SUPFAM" id="SSF51735">
    <property type="entry name" value="NAD(P)-binding Rossmann-fold domains"/>
    <property type="match status" value="1"/>
</dbReference>
<evidence type="ECO:0000313" key="14">
    <source>
        <dbReference type="Proteomes" id="UP000028481"/>
    </source>
</evidence>
<evidence type="ECO:0000256" key="5">
    <source>
        <dbReference type="ARBA" id="ARBA00022650"/>
    </source>
</evidence>
<keyword evidence="6 8" id="KW-0521">NADP</keyword>
<dbReference type="Gene3D" id="1.10.3730.10">
    <property type="entry name" value="ProC C-terminal domain-like"/>
    <property type="match status" value="1"/>
</dbReference>
<dbReference type="UniPathway" id="UPA00098">
    <property type="reaction ID" value="UER00361"/>
</dbReference>
<evidence type="ECO:0000256" key="4">
    <source>
        <dbReference type="ARBA" id="ARBA00022605"/>
    </source>
</evidence>
<dbReference type="EMBL" id="CP008796">
    <property type="protein sequence ID" value="AIH04794.1"/>
    <property type="molecule type" value="Genomic_DNA"/>
</dbReference>
<dbReference type="FunFam" id="3.40.50.720:FF:000190">
    <property type="entry name" value="Pyrroline-5-carboxylate reductase"/>
    <property type="match status" value="1"/>
</dbReference>
<dbReference type="Pfam" id="PF14748">
    <property type="entry name" value="P5CR_dimer"/>
    <property type="match status" value="1"/>
</dbReference>
<accession>A0A075WU61</accession>
<dbReference type="GO" id="GO:0005737">
    <property type="term" value="C:cytoplasm"/>
    <property type="evidence" value="ECO:0007669"/>
    <property type="project" value="UniProtKB-SubCell"/>
</dbReference>
<protein>
    <recommendedName>
        <fullName evidence="8 9">Pyrroline-5-carboxylate reductase</fullName>
        <shortName evidence="8">P5C reductase</shortName>
        <shortName evidence="8">P5CR</shortName>
        <ecNumber evidence="8 9">1.5.1.2</ecNumber>
    </recommendedName>
    <alternativeName>
        <fullName evidence="8">PCA reductase</fullName>
    </alternativeName>
</protein>
<evidence type="ECO:0000313" key="13">
    <source>
        <dbReference type="EMBL" id="AIH04794.1"/>
    </source>
</evidence>
<keyword evidence="4 8" id="KW-0028">Amino-acid biosynthesis</keyword>
<dbReference type="InterPro" id="IPR028939">
    <property type="entry name" value="P5C_Rdtase_cat_N"/>
</dbReference>
<dbReference type="InterPro" id="IPR036291">
    <property type="entry name" value="NAD(P)-bd_dom_sf"/>
</dbReference>
<dbReference type="Proteomes" id="UP000028481">
    <property type="component" value="Chromosome"/>
</dbReference>
<evidence type="ECO:0000256" key="3">
    <source>
        <dbReference type="ARBA" id="ARBA00022490"/>
    </source>
</evidence>
<dbReference type="PANTHER" id="PTHR11645:SF0">
    <property type="entry name" value="PYRROLINE-5-CARBOXYLATE REDUCTASE 3"/>
    <property type="match status" value="1"/>
</dbReference>
<dbReference type="PANTHER" id="PTHR11645">
    <property type="entry name" value="PYRROLINE-5-CARBOXYLATE REDUCTASE"/>
    <property type="match status" value="1"/>
</dbReference>
<evidence type="ECO:0000256" key="10">
    <source>
        <dbReference type="PIRSR" id="PIRSR000193-1"/>
    </source>
</evidence>
<dbReference type="HAMAP" id="MF_01925">
    <property type="entry name" value="P5C_reductase"/>
    <property type="match status" value="1"/>
</dbReference>
<feature type="binding site" evidence="10">
    <location>
        <begin position="69"/>
        <end position="72"/>
    </location>
    <ligand>
        <name>NADP(+)</name>
        <dbReference type="ChEBI" id="CHEBI:58349"/>
    </ligand>
</feature>
<proteinExistence type="inferred from homology"/>
<comment type="function">
    <text evidence="8">Catalyzes the reduction of 1-pyrroline-5-carboxylate (PCA) to L-proline.</text>
</comment>
<dbReference type="InterPro" id="IPR008927">
    <property type="entry name" value="6-PGluconate_DH-like_C_sf"/>
</dbReference>
<dbReference type="GO" id="GO:0004735">
    <property type="term" value="F:pyrroline-5-carboxylate reductase activity"/>
    <property type="evidence" value="ECO:0007669"/>
    <property type="project" value="UniProtKB-UniRule"/>
</dbReference>
<sequence>MATIGFIGGGMMAEAIIKGLLDKGLFSPENIFVSEPVAERREYLSSTYKVHTVDQNEKVLKGCAKIILAVKPQVMKKVLEEIKEHIDIEKHLLITIAAGLPISFYEKLLPQGTRLIRVMPNTCAIVHKSISALTKGSFATEEDLTSAEKLFSAIGETVVVGEELIDAVTALSGSGPAYVALFIESLVDGGVRAGLPRPLAEKLALATVVGSVEMMKKLKKNPYEIKAMVTSPAGTTITALEVFYQKGFPGTVIEAIYKAYLRSKELSEAFS</sequence>
<dbReference type="AlphaFoldDB" id="A0A075WU61"/>
<dbReference type="STRING" id="289377.HL41_09180"/>
<keyword evidence="14" id="KW-1185">Reference proteome</keyword>
<evidence type="ECO:0000259" key="11">
    <source>
        <dbReference type="Pfam" id="PF03807"/>
    </source>
</evidence>
<dbReference type="InterPro" id="IPR029036">
    <property type="entry name" value="P5CR_dimer"/>
</dbReference>
<gene>
    <name evidence="8" type="primary">proC</name>
    <name evidence="13" type="ORF">HL41_09180</name>
</gene>